<dbReference type="InterPro" id="IPR009057">
    <property type="entry name" value="Homeodomain-like_sf"/>
</dbReference>
<reference evidence="2 3" key="1">
    <citation type="journal article" date="2015" name="Genome Announc.">
        <title>Expanding the biotechnology potential of lactobacilli through comparative genomics of 213 strains and associated genera.</title>
        <authorList>
            <person name="Sun Z."/>
            <person name="Harris H.M."/>
            <person name="McCann A."/>
            <person name="Guo C."/>
            <person name="Argimon S."/>
            <person name="Zhang W."/>
            <person name="Yang X."/>
            <person name="Jeffery I.B."/>
            <person name="Cooney J.C."/>
            <person name="Kagawa T.F."/>
            <person name="Liu W."/>
            <person name="Song Y."/>
            <person name="Salvetti E."/>
            <person name="Wrobel A."/>
            <person name="Rasinkangas P."/>
            <person name="Parkhill J."/>
            <person name="Rea M.C."/>
            <person name="O'Sullivan O."/>
            <person name="Ritari J."/>
            <person name="Douillard F.P."/>
            <person name="Paul Ross R."/>
            <person name="Yang R."/>
            <person name="Briner A.E."/>
            <person name="Felis G.E."/>
            <person name="de Vos W.M."/>
            <person name="Barrangou R."/>
            <person name="Klaenhammer T.R."/>
            <person name="Caufield P.W."/>
            <person name="Cui Y."/>
            <person name="Zhang H."/>
            <person name="O'Toole P.W."/>
        </authorList>
    </citation>
    <scope>NUCLEOTIDE SEQUENCE [LARGE SCALE GENOMIC DNA]</scope>
    <source>
        <strain evidence="2 3">DSM 12744</strain>
    </source>
</reference>
<organism evidence="2 3">
    <name type="scientific">Schleiferilactobacillus perolens DSM 12744</name>
    <dbReference type="NCBI Taxonomy" id="1423792"/>
    <lineage>
        <taxon>Bacteria</taxon>
        <taxon>Bacillati</taxon>
        <taxon>Bacillota</taxon>
        <taxon>Bacilli</taxon>
        <taxon>Lactobacillales</taxon>
        <taxon>Lactobacillaceae</taxon>
        <taxon>Schleiferilactobacillus</taxon>
    </lineage>
</organism>
<dbReference type="PANTHER" id="PTHR33744:SF15">
    <property type="entry name" value="CARBOHYDRATE DIACID REGULATOR"/>
    <property type="match status" value="1"/>
</dbReference>
<sequence length="289" mass="33022">MALDAPAWQRIYPTAMVVAQPLSDPRYISLPLPAKGGYIAIDRHPLSASETALLETLAQEQAPRIKEPWYAFLTGQTTDAPQSFERLRVVQLRVTMKDASVSRQDFMAAVTGMFPRLLAHFWVDQSYALFVEPDQEKDPDQQKLSDFAQVLAAMETDFYANIQIYVGNFWQKDDPLPALFAEEQRIFTSVKATKAESDLATQSLAYFTTPTREQSAVYQTLRQRLAQMPEYAEVIVALYHHQGNMTSAAKALYLHRNTLQYRIDKFQELTGWSLRDMDHLTLCYLLLID</sequence>
<dbReference type="OrthoDB" id="9792148at2"/>
<dbReference type="Gene3D" id="1.10.10.2840">
    <property type="entry name" value="PucR C-terminal helix-turn-helix domain"/>
    <property type="match status" value="1"/>
</dbReference>
<proteinExistence type="predicted"/>
<dbReference type="SUPFAM" id="SSF46689">
    <property type="entry name" value="Homeodomain-like"/>
    <property type="match status" value="1"/>
</dbReference>
<comment type="caution">
    <text evidence="2">The sequence shown here is derived from an EMBL/GenBank/DDBJ whole genome shotgun (WGS) entry which is preliminary data.</text>
</comment>
<evidence type="ECO:0000313" key="3">
    <source>
        <dbReference type="Proteomes" id="UP000051330"/>
    </source>
</evidence>
<feature type="domain" description="PucR C-terminal helix-turn-helix" evidence="1">
    <location>
        <begin position="233"/>
        <end position="287"/>
    </location>
</feature>
<dbReference type="PANTHER" id="PTHR33744">
    <property type="entry name" value="CARBOHYDRATE DIACID REGULATOR"/>
    <property type="match status" value="1"/>
</dbReference>
<dbReference type="Pfam" id="PF13556">
    <property type="entry name" value="HTH_30"/>
    <property type="match status" value="1"/>
</dbReference>
<evidence type="ECO:0000259" key="1">
    <source>
        <dbReference type="Pfam" id="PF13556"/>
    </source>
</evidence>
<dbReference type="InterPro" id="IPR051448">
    <property type="entry name" value="CdaR-like_regulators"/>
</dbReference>
<keyword evidence="3" id="KW-1185">Reference proteome</keyword>
<dbReference type="AlphaFoldDB" id="A0A0R1MWC0"/>
<protein>
    <recommendedName>
        <fullName evidence="1">PucR C-terminal helix-turn-helix domain-containing protein</fullName>
    </recommendedName>
</protein>
<dbReference type="InterPro" id="IPR042070">
    <property type="entry name" value="PucR_C-HTH_sf"/>
</dbReference>
<dbReference type="PATRIC" id="fig|1423792.3.peg.1629"/>
<dbReference type="InterPro" id="IPR025736">
    <property type="entry name" value="PucR_C-HTH_dom"/>
</dbReference>
<dbReference type="Proteomes" id="UP000051330">
    <property type="component" value="Unassembled WGS sequence"/>
</dbReference>
<dbReference type="STRING" id="1423792.FD09_GL001608"/>
<evidence type="ECO:0000313" key="2">
    <source>
        <dbReference type="EMBL" id="KRL08507.1"/>
    </source>
</evidence>
<dbReference type="RefSeq" id="WP_057822423.1">
    <property type="nucleotide sequence ID" value="NZ_AZEC01000022.1"/>
</dbReference>
<accession>A0A0R1MWC0</accession>
<gene>
    <name evidence="2" type="ORF">FD09_GL001608</name>
</gene>
<name>A0A0R1MWC0_9LACO</name>
<dbReference type="EMBL" id="AZEC01000022">
    <property type="protein sequence ID" value="KRL08507.1"/>
    <property type="molecule type" value="Genomic_DNA"/>
</dbReference>